<reference evidence="1 2" key="1">
    <citation type="submission" date="2018-08" db="EMBL/GenBank/DDBJ databases">
        <title>Henriciella mobilis sp. nov., isolated from seawater.</title>
        <authorList>
            <person name="Cheng H."/>
            <person name="Wu Y.-H."/>
            <person name="Xu X.-W."/>
            <person name="Guo L.-L."/>
        </authorList>
    </citation>
    <scope>NUCLEOTIDE SEQUENCE [LARGE SCALE GENOMIC DNA]</scope>
    <source>
        <strain evidence="1 2">CCUG67844</strain>
    </source>
</reference>
<evidence type="ECO:0000313" key="2">
    <source>
        <dbReference type="Proteomes" id="UP000265845"/>
    </source>
</evidence>
<keyword evidence="2" id="KW-1185">Reference proteome</keyword>
<dbReference type="OrthoDB" id="7628592at2"/>
<accession>A0A399RLM4</accession>
<organism evidence="1 2">
    <name type="scientific">Henriciella algicola</name>
    <dbReference type="NCBI Taxonomy" id="1608422"/>
    <lineage>
        <taxon>Bacteria</taxon>
        <taxon>Pseudomonadati</taxon>
        <taxon>Pseudomonadota</taxon>
        <taxon>Alphaproteobacteria</taxon>
        <taxon>Hyphomonadales</taxon>
        <taxon>Hyphomonadaceae</taxon>
        <taxon>Henriciella</taxon>
    </lineage>
</organism>
<proteinExistence type="predicted"/>
<dbReference type="RefSeq" id="WP_119452398.1">
    <property type="nucleotide sequence ID" value="NZ_QWGA01000003.1"/>
</dbReference>
<sequence>MSEDLKVRAAQIAKLGQLSQSEARLLLNEIYSDGIVSREEAEALFRLNSKLPSPDPEWTDRFVEIVKDYLLLHEKPTGWVTEEEAGWLIAQIDREGHLPNDAEIDLMLSTLRYAEGAPVRLSHYCLEAIAERIIEAGFADDAMTERMRRILHAPAGDGSISISRYEANVLFRINDAIGHAMNSKSWENVFAKAVLNHLVSAAHPDPMTEECALTREAWLRDTDVDVGNFLGRMSGAFVSGKWFDRVSYSEESAARARYYAASEARRSGAKITEEESQWFLKRLGWDKSVTPAERRLVNLMKEDLPAFVRGLSEALREDGLRDSA</sequence>
<evidence type="ECO:0000313" key="1">
    <source>
        <dbReference type="EMBL" id="RIJ30897.1"/>
    </source>
</evidence>
<name>A0A399RLM4_9PROT</name>
<gene>
    <name evidence="1" type="ORF">D1222_01105</name>
</gene>
<dbReference type="Proteomes" id="UP000265845">
    <property type="component" value="Unassembled WGS sequence"/>
</dbReference>
<dbReference type="AlphaFoldDB" id="A0A399RLM4"/>
<comment type="caution">
    <text evidence="1">The sequence shown here is derived from an EMBL/GenBank/DDBJ whole genome shotgun (WGS) entry which is preliminary data.</text>
</comment>
<dbReference type="EMBL" id="QWGA01000003">
    <property type="protein sequence ID" value="RIJ30897.1"/>
    <property type="molecule type" value="Genomic_DNA"/>
</dbReference>
<protein>
    <submittedName>
        <fullName evidence="1">Uncharacterized protein</fullName>
    </submittedName>
</protein>